<sequence length="139" mass="15567">MPETASFLLISAAQRYVPEIRHAQHYVMAGIRRTSRYDHVFAEDGGWMEHCSGEYGGVRHLPNHNLLKHVLDVTAGVLNGKVKTKKCGLHLENEGVTLQDFELDPQGALAVTLIPTWKIRSFGDRSPRWSTNGPSCEQD</sequence>
<accession>M4BUU4</accession>
<keyword evidence="2" id="KW-1185">Reference proteome</keyword>
<reference evidence="2" key="1">
    <citation type="journal article" date="2010" name="Science">
        <title>Signatures of adaptation to obligate biotrophy in the Hyaloperonospora arabidopsidis genome.</title>
        <authorList>
            <person name="Baxter L."/>
            <person name="Tripathy S."/>
            <person name="Ishaque N."/>
            <person name="Boot N."/>
            <person name="Cabral A."/>
            <person name="Kemen E."/>
            <person name="Thines M."/>
            <person name="Ah-Fong A."/>
            <person name="Anderson R."/>
            <person name="Badejoko W."/>
            <person name="Bittner-Eddy P."/>
            <person name="Boore J.L."/>
            <person name="Chibucos M.C."/>
            <person name="Coates M."/>
            <person name="Dehal P."/>
            <person name="Delehaunty K."/>
            <person name="Dong S."/>
            <person name="Downton P."/>
            <person name="Dumas B."/>
            <person name="Fabro G."/>
            <person name="Fronick C."/>
            <person name="Fuerstenberg S.I."/>
            <person name="Fulton L."/>
            <person name="Gaulin E."/>
            <person name="Govers F."/>
            <person name="Hughes L."/>
            <person name="Humphray S."/>
            <person name="Jiang R.H."/>
            <person name="Judelson H."/>
            <person name="Kamoun S."/>
            <person name="Kyung K."/>
            <person name="Meijer H."/>
            <person name="Minx P."/>
            <person name="Morris P."/>
            <person name="Nelson J."/>
            <person name="Phuntumart V."/>
            <person name="Qutob D."/>
            <person name="Rehmany A."/>
            <person name="Rougon-Cardoso A."/>
            <person name="Ryden P."/>
            <person name="Torto-Alalibo T."/>
            <person name="Studholme D."/>
            <person name="Wang Y."/>
            <person name="Win J."/>
            <person name="Wood J."/>
            <person name="Clifton S.W."/>
            <person name="Rogers J."/>
            <person name="Van den Ackerveken G."/>
            <person name="Jones J.D."/>
            <person name="McDowell J.M."/>
            <person name="Beynon J."/>
            <person name="Tyler B.M."/>
        </authorList>
    </citation>
    <scope>NUCLEOTIDE SEQUENCE [LARGE SCALE GENOMIC DNA]</scope>
    <source>
        <strain evidence="2">Emoy2</strain>
    </source>
</reference>
<organism evidence="1 2">
    <name type="scientific">Hyaloperonospora arabidopsidis (strain Emoy2)</name>
    <name type="common">Downy mildew agent</name>
    <name type="synonym">Peronospora arabidopsidis</name>
    <dbReference type="NCBI Taxonomy" id="559515"/>
    <lineage>
        <taxon>Eukaryota</taxon>
        <taxon>Sar</taxon>
        <taxon>Stramenopiles</taxon>
        <taxon>Oomycota</taxon>
        <taxon>Peronosporomycetes</taxon>
        <taxon>Peronosporales</taxon>
        <taxon>Peronosporaceae</taxon>
        <taxon>Hyaloperonospora</taxon>
    </lineage>
</organism>
<reference evidence="1" key="2">
    <citation type="submission" date="2015-06" db="UniProtKB">
        <authorList>
            <consortium name="EnsemblProtists"/>
        </authorList>
    </citation>
    <scope>IDENTIFICATION</scope>
    <source>
        <strain evidence="1">Emoy2</strain>
    </source>
</reference>
<name>M4BUU4_HYAAE</name>
<dbReference type="HOGENOM" id="CLU_1848917_0_0_1"/>
<dbReference type="EMBL" id="JH597954">
    <property type="status" value="NOT_ANNOTATED_CDS"/>
    <property type="molecule type" value="Genomic_DNA"/>
</dbReference>
<evidence type="ECO:0000313" key="1">
    <source>
        <dbReference type="EnsemblProtists" id="HpaP810283"/>
    </source>
</evidence>
<proteinExistence type="predicted"/>
<dbReference type="AlphaFoldDB" id="M4BUU4"/>
<dbReference type="EnsemblProtists" id="HpaT810283">
    <property type="protein sequence ID" value="HpaP810283"/>
    <property type="gene ID" value="HpaG810283"/>
</dbReference>
<protein>
    <submittedName>
        <fullName evidence="1">Uncharacterized protein</fullName>
    </submittedName>
</protein>
<dbReference type="InParanoid" id="M4BUU4"/>
<dbReference type="Proteomes" id="UP000011713">
    <property type="component" value="Unassembled WGS sequence"/>
</dbReference>
<dbReference type="VEuPathDB" id="FungiDB:HpaG810283"/>
<evidence type="ECO:0000313" key="2">
    <source>
        <dbReference type="Proteomes" id="UP000011713"/>
    </source>
</evidence>